<organism evidence="2 3">
    <name type="scientific">Marasmiellus scandens</name>
    <dbReference type="NCBI Taxonomy" id="2682957"/>
    <lineage>
        <taxon>Eukaryota</taxon>
        <taxon>Fungi</taxon>
        <taxon>Dikarya</taxon>
        <taxon>Basidiomycota</taxon>
        <taxon>Agaricomycotina</taxon>
        <taxon>Agaricomycetes</taxon>
        <taxon>Agaricomycetidae</taxon>
        <taxon>Agaricales</taxon>
        <taxon>Marasmiineae</taxon>
        <taxon>Omphalotaceae</taxon>
        <taxon>Marasmiellus</taxon>
    </lineage>
</organism>
<dbReference type="NCBIfam" id="TIGR02452">
    <property type="entry name" value="TIGR02452 family protein"/>
    <property type="match status" value="1"/>
</dbReference>
<accession>A0ABR1JY60</accession>
<dbReference type="InterPro" id="IPR012664">
    <property type="entry name" value="CHP02452"/>
</dbReference>
<dbReference type="Gene3D" id="3.40.220.10">
    <property type="entry name" value="Leucine Aminopeptidase, subunit E, domain 1"/>
    <property type="match status" value="1"/>
</dbReference>
<name>A0ABR1JY60_9AGAR</name>
<gene>
    <name evidence="2" type="ORF">VKT23_004935</name>
</gene>
<evidence type="ECO:0000313" key="2">
    <source>
        <dbReference type="EMBL" id="KAK7466213.1"/>
    </source>
</evidence>
<dbReference type="InterPro" id="IPR019261">
    <property type="entry name" value="PARG_cat_microbial"/>
</dbReference>
<feature type="domain" description="Microbial-type PARG catalytic" evidence="1">
    <location>
        <begin position="50"/>
        <end position="150"/>
    </location>
</feature>
<comment type="caution">
    <text evidence="2">The sequence shown here is derived from an EMBL/GenBank/DDBJ whole genome shotgun (WGS) entry which is preliminary data.</text>
</comment>
<proteinExistence type="predicted"/>
<sequence length="276" mass="30387">MATSDERAKVAKDTINRSAKITEEHTSEGATLDSKFIADQLPPLDPVKCPNTDHIPVDVEILKSDSFTAARNIMKDDTEALGKIAVLNLASDSEPGGGWPWAVASSKTQEEALCYSSTLWATLKPEYYPWPNVGPKSVAGIFSPGVVIFKGDWDHNFLDLAIEERRVVSIITVAAPNNQTLTEDGKNFKAPFVLDNLRGKIRLIYRMAAHNDVQYMVLGALGCGVYKCPPCLVAEEMKSILLEPEFKGWFKKVVFALGKRGRSAPLFQEVFDGVKI</sequence>
<keyword evidence="3" id="KW-1185">Reference proteome</keyword>
<protein>
    <recommendedName>
        <fullName evidence="1">Microbial-type PARG catalytic domain-containing protein</fullName>
    </recommendedName>
</protein>
<reference evidence="2 3" key="1">
    <citation type="submission" date="2024-01" db="EMBL/GenBank/DDBJ databases">
        <title>A draft genome for the cacao thread blight pathogen Marasmiellus scandens.</title>
        <authorList>
            <person name="Baruah I.K."/>
            <person name="Leung J."/>
            <person name="Bukari Y."/>
            <person name="Amoako-Attah I."/>
            <person name="Meinhardt L.W."/>
            <person name="Bailey B.A."/>
            <person name="Cohen S.P."/>
        </authorList>
    </citation>
    <scope>NUCLEOTIDE SEQUENCE [LARGE SCALE GENOMIC DNA]</scope>
    <source>
        <strain evidence="2 3">GH-19</strain>
    </source>
</reference>
<evidence type="ECO:0000259" key="1">
    <source>
        <dbReference type="Pfam" id="PF10021"/>
    </source>
</evidence>
<evidence type="ECO:0000313" key="3">
    <source>
        <dbReference type="Proteomes" id="UP001498398"/>
    </source>
</evidence>
<dbReference type="PANTHER" id="PTHR35596">
    <property type="entry name" value="DUF2263 DOMAIN-CONTAINING PROTEIN"/>
    <property type="match status" value="1"/>
</dbReference>
<dbReference type="PANTHER" id="PTHR35596:SF1">
    <property type="entry name" value="MICROBIAL-TYPE PARG CATALYTIC DOMAIN-CONTAINING PROTEIN"/>
    <property type="match status" value="1"/>
</dbReference>
<dbReference type="Pfam" id="PF10021">
    <property type="entry name" value="PARG_cat_microb"/>
    <property type="match status" value="1"/>
</dbReference>
<dbReference type="InterPro" id="IPR043472">
    <property type="entry name" value="Macro_dom-like"/>
</dbReference>
<dbReference type="EMBL" id="JBANRG010000005">
    <property type="protein sequence ID" value="KAK7466213.1"/>
    <property type="molecule type" value="Genomic_DNA"/>
</dbReference>
<dbReference type="Proteomes" id="UP001498398">
    <property type="component" value="Unassembled WGS sequence"/>
</dbReference>
<dbReference type="SUPFAM" id="SSF52949">
    <property type="entry name" value="Macro domain-like"/>
    <property type="match status" value="1"/>
</dbReference>